<evidence type="ECO:0000256" key="6">
    <source>
        <dbReference type="RuleBase" id="RU004328"/>
    </source>
</evidence>
<dbReference type="InterPro" id="IPR036430">
    <property type="entry name" value="RNase_T2-like_sf"/>
</dbReference>
<dbReference type="PANTHER" id="PTHR11240">
    <property type="entry name" value="RIBONUCLEASE T2"/>
    <property type="match status" value="1"/>
</dbReference>
<reference evidence="8" key="1">
    <citation type="submission" date="2024-03" db="EMBL/GenBank/DDBJ databases">
        <title>WGS assembly of Saponaria officinalis var. Norfolk2.</title>
        <authorList>
            <person name="Jenkins J."/>
            <person name="Shu S."/>
            <person name="Grimwood J."/>
            <person name="Barry K."/>
            <person name="Goodstein D."/>
            <person name="Schmutz J."/>
            <person name="Leebens-Mack J."/>
            <person name="Osbourn A."/>
        </authorList>
    </citation>
    <scope>NUCLEOTIDE SEQUENCE [LARGE SCALE GENOMIC DNA]</scope>
    <source>
        <strain evidence="8">JIC</strain>
    </source>
</reference>
<evidence type="ECO:0000256" key="7">
    <source>
        <dbReference type="SAM" id="SignalP"/>
    </source>
</evidence>
<dbReference type="GO" id="GO:0033897">
    <property type="term" value="F:ribonuclease T2 activity"/>
    <property type="evidence" value="ECO:0007669"/>
    <property type="project" value="InterPro"/>
</dbReference>
<evidence type="ECO:0000256" key="1">
    <source>
        <dbReference type="ARBA" id="ARBA00007469"/>
    </source>
</evidence>
<accession>A0AAW1HHC4</accession>
<keyword evidence="3" id="KW-0255">Endonuclease</keyword>
<dbReference type="Proteomes" id="UP001443914">
    <property type="component" value="Unassembled WGS sequence"/>
</dbReference>
<evidence type="ECO:0000256" key="2">
    <source>
        <dbReference type="ARBA" id="ARBA00022722"/>
    </source>
</evidence>
<dbReference type="AlphaFoldDB" id="A0AAW1HHC4"/>
<dbReference type="Pfam" id="PF00445">
    <property type="entry name" value="Ribonuclease_T2"/>
    <property type="match status" value="1"/>
</dbReference>
<keyword evidence="2" id="KW-0540">Nuclease</keyword>
<dbReference type="Gene3D" id="3.90.730.10">
    <property type="entry name" value="Ribonuclease T2-like"/>
    <property type="match status" value="1"/>
</dbReference>
<dbReference type="GO" id="GO:0005576">
    <property type="term" value="C:extracellular region"/>
    <property type="evidence" value="ECO:0007669"/>
    <property type="project" value="TreeGrafter"/>
</dbReference>
<dbReference type="InterPro" id="IPR001568">
    <property type="entry name" value="RNase_T2-like"/>
</dbReference>
<name>A0AAW1HHC4_SAPOF</name>
<feature type="signal peptide" evidence="7">
    <location>
        <begin position="1"/>
        <end position="19"/>
    </location>
</feature>
<comment type="caution">
    <text evidence="8">The sequence shown here is derived from an EMBL/GenBank/DDBJ whole genome shotgun (WGS) entry which is preliminary data.</text>
</comment>
<dbReference type="GO" id="GO:0003723">
    <property type="term" value="F:RNA binding"/>
    <property type="evidence" value="ECO:0007669"/>
    <property type="project" value="InterPro"/>
</dbReference>
<sequence>MSHILVFFVLLDLLNTSNSGDVTINVNDPPIDPNLLSYKFAIIWPKGYGIHFGRDLSKLSDRFTIHGLWAIDRSKPKPPPSSQKFNFTLLSDISRDMEYDWPNIMNYGDQTKNKEFWAHEWVDHGRFDPNFSNNFHEYFSHALKFFGYLDATNIIIKKSGRPNTPESLREALANNDRKKPFLLCASDETNIYLSEIHFCMDYTAYIFVDCAVPKPEPLLKSDCIEGQPFLYSCVDCFLN</sequence>
<feature type="chain" id="PRO_5043575935" evidence="7">
    <location>
        <begin position="20"/>
        <end position="239"/>
    </location>
</feature>
<proteinExistence type="inferred from homology"/>
<dbReference type="EMBL" id="JBDFQZ010000011">
    <property type="protein sequence ID" value="KAK9675741.1"/>
    <property type="molecule type" value="Genomic_DNA"/>
</dbReference>
<dbReference type="GO" id="GO:0006401">
    <property type="term" value="P:RNA catabolic process"/>
    <property type="evidence" value="ECO:0007669"/>
    <property type="project" value="TreeGrafter"/>
</dbReference>
<organism evidence="8 9">
    <name type="scientific">Saponaria officinalis</name>
    <name type="common">Common soapwort</name>
    <name type="synonym">Lychnis saponaria</name>
    <dbReference type="NCBI Taxonomy" id="3572"/>
    <lineage>
        <taxon>Eukaryota</taxon>
        <taxon>Viridiplantae</taxon>
        <taxon>Streptophyta</taxon>
        <taxon>Embryophyta</taxon>
        <taxon>Tracheophyta</taxon>
        <taxon>Spermatophyta</taxon>
        <taxon>Magnoliopsida</taxon>
        <taxon>eudicotyledons</taxon>
        <taxon>Gunneridae</taxon>
        <taxon>Pentapetalae</taxon>
        <taxon>Caryophyllales</taxon>
        <taxon>Caryophyllaceae</taxon>
        <taxon>Caryophylleae</taxon>
        <taxon>Saponaria</taxon>
    </lineage>
</organism>
<comment type="similarity">
    <text evidence="1 6">Belongs to the RNase T2 family.</text>
</comment>
<evidence type="ECO:0000256" key="4">
    <source>
        <dbReference type="ARBA" id="ARBA00022801"/>
    </source>
</evidence>
<dbReference type="SUPFAM" id="SSF55895">
    <property type="entry name" value="Ribonuclease Rh-like"/>
    <property type="match status" value="1"/>
</dbReference>
<protein>
    <submittedName>
        <fullName evidence="8">Uncharacterized protein</fullName>
    </submittedName>
</protein>
<dbReference type="PANTHER" id="PTHR11240:SF75">
    <property type="entry name" value="RIBONUCLEASE 3"/>
    <property type="match status" value="1"/>
</dbReference>
<evidence type="ECO:0000256" key="5">
    <source>
        <dbReference type="ARBA" id="ARBA00023239"/>
    </source>
</evidence>
<keyword evidence="4" id="KW-0378">Hydrolase</keyword>
<evidence type="ECO:0000313" key="9">
    <source>
        <dbReference type="Proteomes" id="UP001443914"/>
    </source>
</evidence>
<evidence type="ECO:0000313" key="8">
    <source>
        <dbReference type="EMBL" id="KAK9675741.1"/>
    </source>
</evidence>
<evidence type="ECO:0000256" key="3">
    <source>
        <dbReference type="ARBA" id="ARBA00022759"/>
    </source>
</evidence>
<dbReference type="GO" id="GO:0016787">
    <property type="term" value="F:hydrolase activity"/>
    <property type="evidence" value="ECO:0007669"/>
    <property type="project" value="UniProtKB-KW"/>
</dbReference>
<keyword evidence="7" id="KW-0732">Signal</keyword>
<gene>
    <name evidence="8" type="ORF">RND81_11G027400</name>
</gene>
<keyword evidence="5" id="KW-0456">Lyase</keyword>
<keyword evidence="9" id="KW-1185">Reference proteome</keyword>